<proteinExistence type="predicted"/>
<evidence type="ECO:0000313" key="2">
    <source>
        <dbReference type="EMBL" id="SBW09209.1"/>
    </source>
</evidence>
<accession>A0A212KBX0</accession>
<name>A0A212KBX0_9BACT</name>
<evidence type="ECO:0000256" key="1">
    <source>
        <dbReference type="SAM" id="MobiDB-lite"/>
    </source>
</evidence>
<organism evidence="2">
    <name type="scientific">uncultured Desulfovibrio sp</name>
    <dbReference type="NCBI Taxonomy" id="167968"/>
    <lineage>
        <taxon>Bacteria</taxon>
        <taxon>Pseudomonadati</taxon>
        <taxon>Thermodesulfobacteriota</taxon>
        <taxon>Desulfovibrionia</taxon>
        <taxon>Desulfovibrionales</taxon>
        <taxon>Desulfovibrionaceae</taxon>
        <taxon>Desulfovibrio</taxon>
        <taxon>environmental samples</taxon>
    </lineage>
</organism>
<sequence length="75" mass="7873">MILCQGQGKRLFYERSVLALAVATKEATDASSVVTQETTLKDSTRNDTVSSLQSLSPSVGPSGNGCREDSSAYGT</sequence>
<dbReference type="EMBL" id="FLUP01000001">
    <property type="protein sequence ID" value="SBW09209.1"/>
    <property type="molecule type" value="Genomic_DNA"/>
</dbReference>
<reference evidence="2" key="1">
    <citation type="submission" date="2016-04" db="EMBL/GenBank/DDBJ databases">
        <authorList>
            <person name="Evans L.H."/>
            <person name="Alamgir A."/>
            <person name="Owens N."/>
            <person name="Weber N.D."/>
            <person name="Virtaneva K."/>
            <person name="Barbian K."/>
            <person name="Babar A."/>
            <person name="Rosenke K."/>
        </authorList>
    </citation>
    <scope>NUCLEOTIDE SEQUENCE</scope>
    <source>
        <strain evidence="2">92-2</strain>
    </source>
</reference>
<gene>
    <name evidence="2" type="ORF">KM92DES2_12645</name>
</gene>
<feature type="compositionally biased region" description="Polar residues" evidence="1">
    <location>
        <begin position="46"/>
        <end position="61"/>
    </location>
</feature>
<feature type="compositionally biased region" description="Basic and acidic residues" evidence="1">
    <location>
        <begin position="66"/>
        <end position="75"/>
    </location>
</feature>
<protein>
    <submittedName>
        <fullName evidence="2">Uncharacterized protein</fullName>
    </submittedName>
</protein>
<feature type="region of interest" description="Disordered" evidence="1">
    <location>
        <begin position="31"/>
        <end position="75"/>
    </location>
</feature>
<dbReference type="AlphaFoldDB" id="A0A212KBX0"/>